<evidence type="ECO:0000256" key="2">
    <source>
        <dbReference type="SAM" id="MobiDB-lite"/>
    </source>
</evidence>
<gene>
    <name evidence="3" type="ORF">DFH07DRAFT_1060538</name>
</gene>
<organism evidence="3 4">
    <name type="scientific">Mycena maculata</name>
    <dbReference type="NCBI Taxonomy" id="230809"/>
    <lineage>
        <taxon>Eukaryota</taxon>
        <taxon>Fungi</taxon>
        <taxon>Dikarya</taxon>
        <taxon>Basidiomycota</taxon>
        <taxon>Agaricomycotina</taxon>
        <taxon>Agaricomycetes</taxon>
        <taxon>Agaricomycetidae</taxon>
        <taxon>Agaricales</taxon>
        <taxon>Marasmiineae</taxon>
        <taxon>Mycenaceae</taxon>
        <taxon>Mycena</taxon>
    </lineage>
</organism>
<protein>
    <submittedName>
        <fullName evidence="3">Uncharacterized protein</fullName>
    </submittedName>
</protein>
<accession>A0AAD7NEN6</accession>
<dbReference type="Proteomes" id="UP001215280">
    <property type="component" value="Unassembled WGS sequence"/>
</dbReference>
<comment type="caution">
    <text evidence="3">The sequence shown here is derived from an EMBL/GenBank/DDBJ whole genome shotgun (WGS) entry which is preliminary data.</text>
</comment>
<feature type="region of interest" description="Disordered" evidence="2">
    <location>
        <begin position="1"/>
        <end position="47"/>
    </location>
</feature>
<evidence type="ECO:0000313" key="3">
    <source>
        <dbReference type="EMBL" id="KAJ7757713.1"/>
    </source>
</evidence>
<name>A0AAD7NEN6_9AGAR</name>
<sequence>MSGPSKPLLLPRLAPHLFPHTPMSGRKQENSSGSFEIVSLTPPESPTSEITRLRAEIAELKKQNNQIPKMKMKIDELEKDNKNLGDELAKVKADPVGTAWNLPEESQKTDVPQVLLALRTSYCPFQLPKSPALPCLHRALADTLPYGLIWTEGAFGLLDESPRTTCSPVQDLRTVRGRPPQPLRQDHLQARDPRVCHPCLLISENPKRPRACPPHRAGSQDTVGVNVVREALAAIDDEIGTQGQYLPLYTAGQTPAFSLLSWSPSALALDALNPKNSSYKHWTINAALSIPARPCAHPSCQLLPQNAPARTNPRCWDPRQRAVRQPCDQYHVITRDANSDSRFGLPANQATVPQAFRDVHITQSRRRLKLDSWSSRERAYAPDTLVTSFSRGRAQLEFVANILVCPRYHLDTSPNLNFIAGVPYIFPLVVVQELHDLQLNFHKVFNSSSV</sequence>
<keyword evidence="1" id="KW-0175">Coiled coil</keyword>
<dbReference type="EMBL" id="JARJLG010000057">
    <property type="protein sequence ID" value="KAJ7757713.1"/>
    <property type="molecule type" value="Genomic_DNA"/>
</dbReference>
<evidence type="ECO:0000256" key="1">
    <source>
        <dbReference type="SAM" id="Coils"/>
    </source>
</evidence>
<keyword evidence="4" id="KW-1185">Reference proteome</keyword>
<dbReference type="AlphaFoldDB" id="A0AAD7NEN6"/>
<proteinExistence type="predicted"/>
<evidence type="ECO:0000313" key="4">
    <source>
        <dbReference type="Proteomes" id="UP001215280"/>
    </source>
</evidence>
<feature type="coiled-coil region" evidence="1">
    <location>
        <begin position="60"/>
        <end position="94"/>
    </location>
</feature>
<reference evidence="3" key="1">
    <citation type="submission" date="2023-03" db="EMBL/GenBank/DDBJ databases">
        <title>Massive genome expansion in bonnet fungi (Mycena s.s.) driven by repeated elements and novel gene families across ecological guilds.</title>
        <authorList>
            <consortium name="Lawrence Berkeley National Laboratory"/>
            <person name="Harder C.B."/>
            <person name="Miyauchi S."/>
            <person name="Viragh M."/>
            <person name="Kuo A."/>
            <person name="Thoen E."/>
            <person name="Andreopoulos B."/>
            <person name="Lu D."/>
            <person name="Skrede I."/>
            <person name="Drula E."/>
            <person name="Henrissat B."/>
            <person name="Morin E."/>
            <person name="Kohler A."/>
            <person name="Barry K."/>
            <person name="LaButti K."/>
            <person name="Morin E."/>
            <person name="Salamov A."/>
            <person name="Lipzen A."/>
            <person name="Mereny Z."/>
            <person name="Hegedus B."/>
            <person name="Baldrian P."/>
            <person name="Stursova M."/>
            <person name="Weitz H."/>
            <person name="Taylor A."/>
            <person name="Grigoriev I.V."/>
            <person name="Nagy L.G."/>
            <person name="Martin F."/>
            <person name="Kauserud H."/>
        </authorList>
    </citation>
    <scope>NUCLEOTIDE SEQUENCE</scope>
    <source>
        <strain evidence="3">CBHHK188m</strain>
    </source>
</reference>